<sequence length="149" mass="16711">MQLSYRGVSYDYNPPKVETEVLGLAGSYRGLDYRFRRTTAKNVIQPNVNLTYRGVSFNPARDLQPELYTATKKVEVAAALSQISFQDRVRARLHSKTQAIKKRQQSLLVRLAEEIGLNTDQAVNSAVRIQGKVLANFRSDYASQGVAMS</sequence>
<gene>
    <name evidence="1" type="ORF">IQ217_12715</name>
</gene>
<evidence type="ECO:0000313" key="2">
    <source>
        <dbReference type="Proteomes" id="UP000658720"/>
    </source>
</evidence>
<dbReference type="Proteomes" id="UP000658720">
    <property type="component" value="Unassembled WGS sequence"/>
</dbReference>
<organism evidence="1 2">
    <name type="scientific">Synechocystis salina LEGE 00031</name>
    <dbReference type="NCBI Taxonomy" id="1828736"/>
    <lineage>
        <taxon>Bacteria</taxon>
        <taxon>Bacillati</taxon>
        <taxon>Cyanobacteriota</taxon>
        <taxon>Cyanophyceae</taxon>
        <taxon>Synechococcales</taxon>
        <taxon>Merismopediaceae</taxon>
        <taxon>Synechocystis</taxon>
    </lineage>
</organism>
<keyword evidence="2" id="KW-1185">Reference proteome</keyword>
<protein>
    <submittedName>
        <fullName evidence="1">DUF4278 domain-containing protein</fullName>
    </submittedName>
</protein>
<dbReference type="RefSeq" id="WP_194020221.1">
    <property type="nucleotide sequence ID" value="NZ_JADEVV010000036.1"/>
</dbReference>
<name>A0ABR9VTK8_9SYNC</name>
<dbReference type="EMBL" id="JADEVV010000036">
    <property type="protein sequence ID" value="MBE9254683.1"/>
    <property type="molecule type" value="Genomic_DNA"/>
</dbReference>
<accession>A0ABR9VTK8</accession>
<dbReference type="Pfam" id="PF14105">
    <property type="entry name" value="DUF4278"/>
    <property type="match status" value="1"/>
</dbReference>
<evidence type="ECO:0000313" key="1">
    <source>
        <dbReference type="EMBL" id="MBE9254683.1"/>
    </source>
</evidence>
<comment type="caution">
    <text evidence="1">The sequence shown here is derived from an EMBL/GenBank/DDBJ whole genome shotgun (WGS) entry which is preliminary data.</text>
</comment>
<dbReference type="InterPro" id="IPR025458">
    <property type="entry name" value="DUF4278"/>
</dbReference>
<proteinExistence type="predicted"/>
<reference evidence="1 2" key="1">
    <citation type="submission" date="2020-10" db="EMBL/GenBank/DDBJ databases">
        <authorList>
            <person name="Castelo-Branco R."/>
            <person name="Eusebio N."/>
            <person name="Adriana R."/>
            <person name="Vieira A."/>
            <person name="Brugerolle De Fraissinette N."/>
            <person name="Rezende De Castro R."/>
            <person name="Schneider M.P."/>
            <person name="Vasconcelos V."/>
            <person name="Leao P.N."/>
        </authorList>
    </citation>
    <scope>NUCLEOTIDE SEQUENCE [LARGE SCALE GENOMIC DNA]</scope>
    <source>
        <strain evidence="1 2">LEGE 00031</strain>
    </source>
</reference>